<sequence>FPFTPVLHVEETSSCVVTVLGICLNFQVVMGESNNEVNWDLSENQAKFVKILKQFPVILEKSMIPECKRKRSCAMLEIKKLVEAEFKVCMTEGQLWKKIQNMKARIKKKADVNRTGNKKRSF</sequence>
<protein>
    <submittedName>
        <fullName evidence="1">Uncharacterized protein</fullName>
    </submittedName>
</protein>
<organism evidence="1">
    <name type="scientific">Homalodisca liturata</name>
    <dbReference type="NCBI Taxonomy" id="320908"/>
    <lineage>
        <taxon>Eukaryota</taxon>
        <taxon>Metazoa</taxon>
        <taxon>Ecdysozoa</taxon>
        <taxon>Arthropoda</taxon>
        <taxon>Hexapoda</taxon>
        <taxon>Insecta</taxon>
        <taxon>Pterygota</taxon>
        <taxon>Neoptera</taxon>
        <taxon>Paraneoptera</taxon>
        <taxon>Hemiptera</taxon>
        <taxon>Auchenorrhyncha</taxon>
        <taxon>Membracoidea</taxon>
        <taxon>Cicadellidae</taxon>
        <taxon>Cicadellinae</taxon>
        <taxon>Proconiini</taxon>
        <taxon>Homalodisca</taxon>
    </lineage>
</organism>
<name>A0A1B6IXC1_9HEMI</name>
<reference evidence="1" key="1">
    <citation type="submission" date="2015-11" db="EMBL/GenBank/DDBJ databases">
        <title>De novo transcriptome assembly of four potential Pierce s Disease insect vectors from Arizona vineyards.</title>
        <authorList>
            <person name="Tassone E.E."/>
        </authorList>
    </citation>
    <scope>NUCLEOTIDE SEQUENCE</scope>
</reference>
<dbReference type="AlphaFoldDB" id="A0A1B6IXC1"/>
<gene>
    <name evidence="1" type="ORF">g.55804</name>
</gene>
<feature type="non-terminal residue" evidence="1">
    <location>
        <position position="1"/>
    </location>
</feature>
<accession>A0A1B6IXC1</accession>
<dbReference type="EMBL" id="GECU01016132">
    <property type="protein sequence ID" value="JAS91574.1"/>
    <property type="molecule type" value="Transcribed_RNA"/>
</dbReference>
<proteinExistence type="predicted"/>
<evidence type="ECO:0000313" key="1">
    <source>
        <dbReference type="EMBL" id="JAS91574.1"/>
    </source>
</evidence>